<keyword evidence="8 9" id="KW-0472">Membrane</keyword>
<dbReference type="InterPro" id="IPR003439">
    <property type="entry name" value="ABC_transporter-like_ATP-bd"/>
</dbReference>
<keyword evidence="16" id="KW-1185">Reference proteome</keyword>
<dbReference type="PANTHER" id="PTHR24223:SF456">
    <property type="entry name" value="MULTIDRUG RESISTANCE-ASSOCIATED PROTEIN LETHAL(2)03659"/>
    <property type="match status" value="1"/>
</dbReference>
<keyword evidence="4 9" id="KW-0812">Transmembrane</keyword>
<dbReference type="Gene3D" id="3.40.50.300">
    <property type="entry name" value="P-loop containing nucleotide triphosphate hydrolases"/>
    <property type="match status" value="1"/>
</dbReference>
<keyword evidence="7 9" id="KW-1133">Transmembrane helix</keyword>
<dbReference type="Proteomes" id="UP000677228">
    <property type="component" value="Unassembled WGS sequence"/>
</dbReference>
<feature type="domain" description="ABC transporter" evidence="10">
    <location>
        <begin position="429"/>
        <end position="631"/>
    </location>
</feature>
<dbReference type="PROSITE" id="PS00211">
    <property type="entry name" value="ABC_TRANSPORTER_1"/>
    <property type="match status" value="1"/>
</dbReference>
<evidence type="ECO:0000313" key="13">
    <source>
        <dbReference type="EMBL" id="CAF1201960.1"/>
    </source>
</evidence>
<evidence type="ECO:0000256" key="6">
    <source>
        <dbReference type="ARBA" id="ARBA00022840"/>
    </source>
</evidence>
<name>A0A814WGJ0_9BILA</name>
<dbReference type="GO" id="GO:0005524">
    <property type="term" value="F:ATP binding"/>
    <property type="evidence" value="ECO:0007669"/>
    <property type="project" value="UniProtKB-KW"/>
</dbReference>
<dbReference type="GO" id="GO:0016887">
    <property type="term" value="F:ATP hydrolysis activity"/>
    <property type="evidence" value="ECO:0007669"/>
    <property type="project" value="InterPro"/>
</dbReference>
<evidence type="ECO:0000256" key="4">
    <source>
        <dbReference type="ARBA" id="ARBA00022692"/>
    </source>
</evidence>
<dbReference type="GO" id="GO:0140359">
    <property type="term" value="F:ABC-type transporter activity"/>
    <property type="evidence" value="ECO:0007669"/>
    <property type="project" value="InterPro"/>
</dbReference>
<comment type="subcellular location">
    <subcellularLocation>
        <location evidence="1">Membrane</location>
        <topology evidence="1">Multi-pass membrane protein</topology>
    </subcellularLocation>
</comment>
<feature type="transmembrane region" description="Helical" evidence="9">
    <location>
        <begin position="231"/>
        <end position="249"/>
    </location>
</feature>
<evidence type="ECO:0000313" key="12">
    <source>
        <dbReference type="EMBL" id="CAF1074562.1"/>
    </source>
</evidence>
<evidence type="ECO:0000256" key="3">
    <source>
        <dbReference type="ARBA" id="ARBA00022448"/>
    </source>
</evidence>
<dbReference type="Proteomes" id="UP000682733">
    <property type="component" value="Unassembled WGS sequence"/>
</dbReference>
<dbReference type="PROSITE" id="PS50893">
    <property type="entry name" value="ABC_TRANSPORTER_2"/>
    <property type="match status" value="1"/>
</dbReference>
<dbReference type="EMBL" id="CAJNOK010008859">
    <property type="protein sequence ID" value="CAF1074562.1"/>
    <property type="molecule type" value="Genomic_DNA"/>
</dbReference>
<evidence type="ECO:0000259" key="10">
    <source>
        <dbReference type="PROSITE" id="PS50893"/>
    </source>
</evidence>
<comment type="similarity">
    <text evidence="2">Belongs to the ABC transporter superfamily. ABCC family. Conjugate transporter (TC 3.A.1.208) subfamily.</text>
</comment>
<dbReference type="FunFam" id="1.20.1560.10:FF:000026">
    <property type="entry name" value="Multidrug resistance-associated protein lethal(2)03659"/>
    <property type="match status" value="1"/>
</dbReference>
<dbReference type="Proteomes" id="UP000681722">
    <property type="component" value="Unassembled WGS sequence"/>
</dbReference>
<organism evidence="13 16">
    <name type="scientific">Didymodactylos carnosus</name>
    <dbReference type="NCBI Taxonomy" id="1234261"/>
    <lineage>
        <taxon>Eukaryota</taxon>
        <taxon>Metazoa</taxon>
        <taxon>Spiralia</taxon>
        <taxon>Gnathifera</taxon>
        <taxon>Rotifera</taxon>
        <taxon>Eurotatoria</taxon>
        <taxon>Bdelloidea</taxon>
        <taxon>Philodinida</taxon>
        <taxon>Philodinidae</taxon>
        <taxon>Didymodactylos</taxon>
    </lineage>
</organism>
<evidence type="ECO:0000256" key="8">
    <source>
        <dbReference type="ARBA" id="ARBA00023136"/>
    </source>
</evidence>
<keyword evidence="6" id="KW-0067">ATP-binding</keyword>
<evidence type="ECO:0000256" key="1">
    <source>
        <dbReference type="ARBA" id="ARBA00004141"/>
    </source>
</evidence>
<dbReference type="Proteomes" id="UP000663829">
    <property type="component" value="Unassembled WGS sequence"/>
</dbReference>
<dbReference type="EMBL" id="CAJOBC010008613">
    <property type="protein sequence ID" value="CAF3966393.1"/>
    <property type="molecule type" value="Genomic_DNA"/>
</dbReference>
<keyword evidence="5" id="KW-0547">Nucleotide-binding</keyword>
<dbReference type="GO" id="GO:0016020">
    <property type="term" value="C:membrane"/>
    <property type="evidence" value="ECO:0007669"/>
    <property type="project" value="UniProtKB-SubCell"/>
</dbReference>
<accession>A0A814WGJ0</accession>
<dbReference type="FunFam" id="3.40.50.300:FF:000997">
    <property type="entry name" value="Multidrug resistance-associated protein 1"/>
    <property type="match status" value="1"/>
</dbReference>
<dbReference type="EMBL" id="CAJOBA010008874">
    <property type="protein sequence ID" value="CAF3838501.1"/>
    <property type="molecule type" value="Genomic_DNA"/>
</dbReference>
<evidence type="ECO:0000256" key="2">
    <source>
        <dbReference type="ARBA" id="ARBA00009726"/>
    </source>
</evidence>
<feature type="transmembrane region" description="Helical" evidence="9">
    <location>
        <begin position="255"/>
        <end position="271"/>
    </location>
</feature>
<dbReference type="Pfam" id="PF00005">
    <property type="entry name" value="ABC_tran"/>
    <property type="match status" value="1"/>
</dbReference>
<feature type="domain" description="ABC transmembrane type-1" evidence="11">
    <location>
        <begin position="114"/>
        <end position="385"/>
    </location>
</feature>
<dbReference type="SUPFAM" id="SSF52540">
    <property type="entry name" value="P-loop containing nucleoside triphosphate hydrolases"/>
    <property type="match status" value="1"/>
</dbReference>
<sequence length="631" mass="70628">MKSYQSPDLFLTKDDGIQNGVTLQIPITERKPCGLDWAQSSWKYWIYAAFWWWVNPILNLGNKRNLTDNDLFDLSSNDECRHLLDKLEVNCKSVENNNISTWKVIIKTFWKKSLIAGLILLLLTAAKIAQPLFLKEIVLNISDPDAHPSTGYMYAVGLGLAATFQAIIHQQFFFRIARVGMQVRIALTALIYKKVLQLKTSALLKTTSGQLINLISNDASTFEELSICLHYIWEAPLEALIVFGLIWMNIGVPTLFGYAVLILLIPLQLYFSKKFGTYRKNTLAWADKRIKTVNEILIGCQVVKMYNWEKSLENAVHKQRNEELSSVRQASRIRAINMGLFFSSLSLISLATFGGSWLMGHSLKPAQIFTVLSFFSIIRTPITNFLPTSIENLSESFISAKRISEFMSLSVHNSKTKEYILCKKPVGSIEITAASYSWEHDQPETLIDIDLTVEPGQLVGIMGSVGSSKSSLLAAILGEMNLLKGTNQISGSFAYVSQTTWIIAGTIRENILFGNQLNEAKYKQVLKACCLISDLRLLQAGDLTIIGEKGINLSGGQKARVSLARCVYAEADIYLFDDPLASVDQTVAEKIFHRCIGHQGLLQGKTRLLVTHQTQFLPEVDHCILLGISKI</sequence>
<feature type="transmembrane region" description="Helical" evidence="9">
    <location>
        <begin position="338"/>
        <end position="360"/>
    </location>
</feature>
<dbReference type="InterPro" id="IPR050173">
    <property type="entry name" value="ABC_transporter_C-like"/>
</dbReference>
<comment type="caution">
    <text evidence="13">The sequence shown here is derived from an EMBL/GenBank/DDBJ whole genome shotgun (WGS) entry which is preliminary data.</text>
</comment>
<evidence type="ECO:0000256" key="7">
    <source>
        <dbReference type="ARBA" id="ARBA00022989"/>
    </source>
</evidence>
<evidence type="ECO:0000256" key="9">
    <source>
        <dbReference type="SAM" id="Phobius"/>
    </source>
</evidence>
<proteinExistence type="inferred from homology"/>
<feature type="transmembrane region" description="Helical" evidence="9">
    <location>
        <begin position="113"/>
        <end position="133"/>
    </location>
</feature>
<dbReference type="EMBL" id="CAJNOQ010008613">
    <property type="protein sequence ID" value="CAF1201960.1"/>
    <property type="molecule type" value="Genomic_DNA"/>
</dbReference>
<evidence type="ECO:0000313" key="15">
    <source>
        <dbReference type="EMBL" id="CAF3966393.1"/>
    </source>
</evidence>
<dbReference type="PANTHER" id="PTHR24223">
    <property type="entry name" value="ATP-BINDING CASSETTE SUB-FAMILY C"/>
    <property type="match status" value="1"/>
</dbReference>
<dbReference type="CDD" id="cd03250">
    <property type="entry name" value="ABCC_MRP_domain1"/>
    <property type="match status" value="1"/>
</dbReference>
<evidence type="ECO:0000313" key="16">
    <source>
        <dbReference type="Proteomes" id="UP000663829"/>
    </source>
</evidence>
<evidence type="ECO:0000259" key="11">
    <source>
        <dbReference type="PROSITE" id="PS50929"/>
    </source>
</evidence>
<dbReference type="OrthoDB" id="9712404at2759"/>
<dbReference type="InterPro" id="IPR027417">
    <property type="entry name" value="P-loop_NTPase"/>
</dbReference>
<dbReference type="Pfam" id="PF00664">
    <property type="entry name" value="ABC_membrane"/>
    <property type="match status" value="1"/>
</dbReference>
<dbReference type="Gene3D" id="1.20.1560.10">
    <property type="entry name" value="ABC transporter type 1, transmembrane domain"/>
    <property type="match status" value="1"/>
</dbReference>
<evidence type="ECO:0000256" key="5">
    <source>
        <dbReference type="ARBA" id="ARBA00022741"/>
    </source>
</evidence>
<gene>
    <name evidence="13" type="ORF">GPM918_LOCUS23767</name>
    <name evidence="12" type="ORF">OVA965_LOCUS18061</name>
    <name evidence="15" type="ORF">SRO942_LOCUS23766</name>
    <name evidence="14" type="ORF">TMI583_LOCUS18072</name>
</gene>
<dbReference type="AlphaFoldDB" id="A0A814WGJ0"/>
<feature type="transmembrane region" description="Helical" evidence="9">
    <location>
        <begin position="44"/>
        <end position="61"/>
    </location>
</feature>
<dbReference type="SMART" id="SM00382">
    <property type="entry name" value="AAA"/>
    <property type="match status" value="1"/>
</dbReference>
<dbReference type="InterPro" id="IPR017871">
    <property type="entry name" value="ABC_transporter-like_CS"/>
</dbReference>
<reference evidence="13" key="1">
    <citation type="submission" date="2021-02" db="EMBL/GenBank/DDBJ databases">
        <authorList>
            <person name="Nowell W R."/>
        </authorList>
    </citation>
    <scope>NUCLEOTIDE SEQUENCE</scope>
</reference>
<keyword evidence="3" id="KW-0813">Transport</keyword>
<dbReference type="InterPro" id="IPR011527">
    <property type="entry name" value="ABC1_TM_dom"/>
</dbReference>
<evidence type="ECO:0000313" key="14">
    <source>
        <dbReference type="EMBL" id="CAF3838501.1"/>
    </source>
</evidence>
<dbReference type="InterPro" id="IPR003593">
    <property type="entry name" value="AAA+_ATPase"/>
</dbReference>
<protein>
    <submittedName>
        <fullName evidence="13">Uncharacterized protein</fullName>
    </submittedName>
</protein>
<dbReference type="SUPFAM" id="SSF90123">
    <property type="entry name" value="ABC transporter transmembrane region"/>
    <property type="match status" value="1"/>
</dbReference>
<dbReference type="PROSITE" id="PS50929">
    <property type="entry name" value="ABC_TM1F"/>
    <property type="match status" value="1"/>
</dbReference>
<dbReference type="InterPro" id="IPR036640">
    <property type="entry name" value="ABC1_TM_sf"/>
</dbReference>
<feature type="transmembrane region" description="Helical" evidence="9">
    <location>
        <begin position="153"/>
        <end position="174"/>
    </location>
</feature>